<keyword evidence="5" id="KW-0547">Nucleotide-binding</keyword>
<keyword evidence="2" id="KW-0813">Transport</keyword>
<dbReference type="PROSITE" id="PS50929">
    <property type="entry name" value="ABC_TM1F"/>
    <property type="match status" value="1"/>
</dbReference>
<feature type="domain" description="ABC transmembrane type-1" evidence="11">
    <location>
        <begin position="1"/>
        <end position="276"/>
    </location>
</feature>
<sequence length="556" mass="62209">MCATALGLVYPNLLRILVDNIIMDGKFELVPKLSLFIVGVIALKSLLQYIHGFVGARVGNRLVLRLRNTCYEKLQMLPANYYDKVKTGDLVSRMTSDLEAIRNFIGFDFAQFINMGLTIVFGSLLMLWIDWRLTLLTLLLCPLLIFMTFRFEGHIHPAYRGIRQSMGRLSATVQENIAGIRTVKSFAREDHEVDKFAVHNETYRQAQVEASDVLARYYPVIELLANLCPVLLLLFGGLQVIHGSLSLGEWVQMSTLTWLIVSPMWWIGFHINKYTQAKASGERVIELLDHQTSYRRSNCTLDKPTGIPIQGDVSFEQVSFAYGDDTSAYALSEFTLQSASGSVIGIIGRTGSGKSTVMHLLTQAYEAAAGKIQIDGVEFDRWDPEILKEAIVPVFQETFLFSASIRDNISYGVDEVTDEQIMEAAVMAQAHEFIERLPKGYDTVIGERGLGLSGGQKQRIAIARALIRNPRILLLDDATSAVDVETEAKILTALKEYMKGRTTFIIAHRISSVWHADEIIVLDKGKIVQRGQHEQLAAAQGLYRDIYEVQSSGLMS</sequence>
<reference evidence="12 13" key="1">
    <citation type="submission" date="2020-04" db="EMBL/GenBank/DDBJ databases">
        <title>Paenibacillus algicola sp. nov., a novel marine bacterium producing alginate lyase.</title>
        <authorList>
            <person name="Huang H."/>
        </authorList>
    </citation>
    <scope>NUCLEOTIDE SEQUENCE [LARGE SCALE GENOMIC DNA]</scope>
    <source>
        <strain evidence="12 13">L7-75</strain>
    </source>
</reference>
<evidence type="ECO:0000256" key="4">
    <source>
        <dbReference type="ARBA" id="ARBA00022692"/>
    </source>
</evidence>
<dbReference type="PROSITE" id="PS50893">
    <property type="entry name" value="ABC_TRANSPORTER_2"/>
    <property type="match status" value="1"/>
</dbReference>
<dbReference type="SUPFAM" id="SSF52540">
    <property type="entry name" value="P-loop containing nucleoside triphosphate hydrolases"/>
    <property type="match status" value="1"/>
</dbReference>
<dbReference type="SUPFAM" id="SSF90123">
    <property type="entry name" value="ABC transporter transmembrane region"/>
    <property type="match status" value="1"/>
</dbReference>
<dbReference type="InterPro" id="IPR039421">
    <property type="entry name" value="Type_1_exporter"/>
</dbReference>
<dbReference type="PANTHER" id="PTHR43394:SF1">
    <property type="entry name" value="ATP-BINDING CASSETTE SUB-FAMILY B MEMBER 10, MITOCHONDRIAL"/>
    <property type="match status" value="1"/>
</dbReference>
<accession>A0A848MCK4</accession>
<evidence type="ECO:0000256" key="8">
    <source>
        <dbReference type="ARBA" id="ARBA00023136"/>
    </source>
</evidence>
<dbReference type="InterPro" id="IPR003593">
    <property type="entry name" value="AAA+_ATPase"/>
</dbReference>
<dbReference type="InterPro" id="IPR036640">
    <property type="entry name" value="ABC1_TM_sf"/>
</dbReference>
<dbReference type="Pfam" id="PF00005">
    <property type="entry name" value="ABC_tran"/>
    <property type="match status" value="1"/>
</dbReference>
<dbReference type="PANTHER" id="PTHR43394">
    <property type="entry name" value="ATP-DEPENDENT PERMEASE MDL1, MITOCHONDRIAL"/>
    <property type="match status" value="1"/>
</dbReference>
<dbReference type="GO" id="GO:0005524">
    <property type="term" value="F:ATP binding"/>
    <property type="evidence" value="ECO:0007669"/>
    <property type="project" value="UniProtKB-KW"/>
</dbReference>
<protein>
    <submittedName>
        <fullName evidence="12">ABC transporter ATP-binding protein</fullName>
    </submittedName>
</protein>
<feature type="transmembrane region" description="Helical" evidence="9">
    <location>
        <begin position="33"/>
        <end position="56"/>
    </location>
</feature>
<keyword evidence="3" id="KW-1003">Cell membrane</keyword>
<keyword evidence="6 12" id="KW-0067">ATP-binding</keyword>
<keyword evidence="8 9" id="KW-0472">Membrane</keyword>
<dbReference type="EMBL" id="JABBPN010000034">
    <property type="protein sequence ID" value="NMO98226.1"/>
    <property type="molecule type" value="Genomic_DNA"/>
</dbReference>
<dbReference type="GO" id="GO:0005886">
    <property type="term" value="C:plasma membrane"/>
    <property type="evidence" value="ECO:0007669"/>
    <property type="project" value="UniProtKB-SubCell"/>
</dbReference>
<dbReference type="CDD" id="cd18542">
    <property type="entry name" value="ABC_6TM_YknU_like"/>
    <property type="match status" value="1"/>
</dbReference>
<evidence type="ECO:0000256" key="6">
    <source>
        <dbReference type="ARBA" id="ARBA00022840"/>
    </source>
</evidence>
<feature type="transmembrane region" description="Helical" evidence="9">
    <location>
        <begin position="135"/>
        <end position="153"/>
    </location>
</feature>
<dbReference type="Proteomes" id="UP000565468">
    <property type="component" value="Unassembled WGS sequence"/>
</dbReference>
<feature type="transmembrane region" description="Helical" evidence="9">
    <location>
        <begin position="112"/>
        <end position="129"/>
    </location>
</feature>
<dbReference type="InterPro" id="IPR011527">
    <property type="entry name" value="ABC1_TM_dom"/>
</dbReference>
<name>A0A848MCK4_PAELE</name>
<dbReference type="AlphaFoldDB" id="A0A848MCK4"/>
<evidence type="ECO:0000256" key="1">
    <source>
        <dbReference type="ARBA" id="ARBA00004651"/>
    </source>
</evidence>
<keyword evidence="7 9" id="KW-1133">Transmembrane helix</keyword>
<evidence type="ECO:0000256" key="3">
    <source>
        <dbReference type="ARBA" id="ARBA00022475"/>
    </source>
</evidence>
<evidence type="ECO:0000256" key="5">
    <source>
        <dbReference type="ARBA" id="ARBA00022741"/>
    </source>
</evidence>
<feature type="transmembrane region" description="Helical" evidence="9">
    <location>
        <begin position="223"/>
        <end position="244"/>
    </location>
</feature>
<evidence type="ECO:0000259" key="10">
    <source>
        <dbReference type="PROSITE" id="PS50893"/>
    </source>
</evidence>
<evidence type="ECO:0000256" key="7">
    <source>
        <dbReference type="ARBA" id="ARBA00022989"/>
    </source>
</evidence>
<comment type="caution">
    <text evidence="12">The sequence shown here is derived from an EMBL/GenBank/DDBJ whole genome shotgun (WGS) entry which is preliminary data.</text>
</comment>
<organism evidence="12 13">
    <name type="scientific">Paenibacillus lemnae</name>
    <dbReference type="NCBI Taxonomy" id="1330551"/>
    <lineage>
        <taxon>Bacteria</taxon>
        <taxon>Bacillati</taxon>
        <taxon>Bacillota</taxon>
        <taxon>Bacilli</taxon>
        <taxon>Bacillales</taxon>
        <taxon>Paenibacillaceae</taxon>
        <taxon>Paenibacillus</taxon>
    </lineage>
</organism>
<dbReference type="FunFam" id="3.40.50.300:FF:000221">
    <property type="entry name" value="Multidrug ABC transporter ATP-binding protein"/>
    <property type="match status" value="1"/>
</dbReference>
<dbReference type="GO" id="GO:0015421">
    <property type="term" value="F:ABC-type oligopeptide transporter activity"/>
    <property type="evidence" value="ECO:0007669"/>
    <property type="project" value="TreeGrafter"/>
</dbReference>
<keyword evidence="13" id="KW-1185">Reference proteome</keyword>
<dbReference type="GO" id="GO:0016887">
    <property type="term" value="F:ATP hydrolysis activity"/>
    <property type="evidence" value="ECO:0007669"/>
    <property type="project" value="InterPro"/>
</dbReference>
<dbReference type="InterPro" id="IPR017871">
    <property type="entry name" value="ABC_transporter-like_CS"/>
</dbReference>
<dbReference type="Gene3D" id="1.20.1560.10">
    <property type="entry name" value="ABC transporter type 1, transmembrane domain"/>
    <property type="match status" value="1"/>
</dbReference>
<evidence type="ECO:0000313" key="13">
    <source>
        <dbReference type="Proteomes" id="UP000565468"/>
    </source>
</evidence>
<evidence type="ECO:0000259" key="11">
    <source>
        <dbReference type="PROSITE" id="PS50929"/>
    </source>
</evidence>
<comment type="subcellular location">
    <subcellularLocation>
        <location evidence="1">Cell membrane</location>
        <topology evidence="1">Multi-pass membrane protein</topology>
    </subcellularLocation>
</comment>
<keyword evidence="4 9" id="KW-0812">Transmembrane</keyword>
<feature type="domain" description="ABC transporter" evidence="10">
    <location>
        <begin position="313"/>
        <end position="549"/>
    </location>
</feature>
<dbReference type="SMART" id="SM00382">
    <property type="entry name" value="AAA"/>
    <property type="match status" value="1"/>
</dbReference>
<dbReference type="InterPro" id="IPR003439">
    <property type="entry name" value="ABC_transporter-like_ATP-bd"/>
</dbReference>
<dbReference type="Pfam" id="PF00664">
    <property type="entry name" value="ABC_membrane"/>
    <property type="match status" value="1"/>
</dbReference>
<gene>
    <name evidence="12" type="ORF">HII30_20965</name>
</gene>
<dbReference type="InterPro" id="IPR027417">
    <property type="entry name" value="P-loop_NTPase"/>
</dbReference>
<dbReference type="PROSITE" id="PS00211">
    <property type="entry name" value="ABC_TRANSPORTER_1"/>
    <property type="match status" value="1"/>
</dbReference>
<evidence type="ECO:0000256" key="2">
    <source>
        <dbReference type="ARBA" id="ARBA00022448"/>
    </source>
</evidence>
<proteinExistence type="predicted"/>
<dbReference type="Gene3D" id="3.40.50.300">
    <property type="entry name" value="P-loop containing nucleotide triphosphate hydrolases"/>
    <property type="match status" value="1"/>
</dbReference>
<evidence type="ECO:0000256" key="9">
    <source>
        <dbReference type="SAM" id="Phobius"/>
    </source>
</evidence>
<evidence type="ECO:0000313" key="12">
    <source>
        <dbReference type="EMBL" id="NMO98226.1"/>
    </source>
</evidence>
<feature type="transmembrane region" description="Helical" evidence="9">
    <location>
        <begin position="250"/>
        <end position="269"/>
    </location>
</feature>